<evidence type="ECO:0000256" key="1">
    <source>
        <dbReference type="ARBA" id="ARBA00004225"/>
    </source>
</evidence>
<feature type="compositionally biased region" description="Low complexity" evidence="10">
    <location>
        <begin position="249"/>
        <end position="262"/>
    </location>
</feature>
<feature type="repeat" description="Solcar" evidence="9">
    <location>
        <begin position="328"/>
        <end position="416"/>
    </location>
</feature>
<evidence type="ECO:0000313" key="12">
    <source>
        <dbReference type="EMBL" id="KAF7309665.1"/>
    </source>
</evidence>
<feature type="repeat" description="Solcar" evidence="9">
    <location>
        <begin position="519"/>
        <end position="610"/>
    </location>
</feature>
<dbReference type="Gene3D" id="6.10.140.1270">
    <property type="match status" value="1"/>
</dbReference>
<feature type="domain" description="SCA7" evidence="11">
    <location>
        <begin position="141"/>
        <end position="207"/>
    </location>
</feature>
<evidence type="ECO:0000256" key="2">
    <source>
        <dbReference type="ARBA" id="ARBA00006375"/>
    </source>
</evidence>
<keyword evidence="4 9" id="KW-0812">Transmembrane</keyword>
<dbReference type="InterPro" id="IPR023395">
    <property type="entry name" value="MCP_dom_sf"/>
</dbReference>
<dbReference type="RefSeq" id="XP_037223115.1">
    <property type="nucleotide sequence ID" value="XM_037360230.1"/>
</dbReference>
<dbReference type="PANTHER" id="PTHR45758:SF4">
    <property type="entry name" value="MITOFERRIN-1"/>
    <property type="match status" value="1"/>
</dbReference>
<dbReference type="AlphaFoldDB" id="A0A8H6T0F1"/>
<gene>
    <name evidence="12" type="ORF">MIND_00337600</name>
</gene>
<feature type="region of interest" description="Disordered" evidence="10">
    <location>
        <begin position="1"/>
        <end position="38"/>
    </location>
</feature>
<evidence type="ECO:0000256" key="3">
    <source>
        <dbReference type="ARBA" id="ARBA00022448"/>
    </source>
</evidence>
<keyword evidence="7" id="KW-0496">Mitochondrion</keyword>
<dbReference type="PROSITE" id="PS51505">
    <property type="entry name" value="SCA7"/>
    <property type="match status" value="1"/>
</dbReference>
<dbReference type="GO" id="GO:0031966">
    <property type="term" value="C:mitochondrial membrane"/>
    <property type="evidence" value="ECO:0007669"/>
    <property type="project" value="UniProtKB-SubCell"/>
</dbReference>
<organism evidence="12 13">
    <name type="scientific">Mycena indigotica</name>
    <dbReference type="NCBI Taxonomy" id="2126181"/>
    <lineage>
        <taxon>Eukaryota</taxon>
        <taxon>Fungi</taxon>
        <taxon>Dikarya</taxon>
        <taxon>Basidiomycota</taxon>
        <taxon>Agaricomycotina</taxon>
        <taxon>Agaricomycetes</taxon>
        <taxon>Agaricomycetidae</taxon>
        <taxon>Agaricales</taxon>
        <taxon>Marasmiineae</taxon>
        <taxon>Mycenaceae</taxon>
        <taxon>Mycena</taxon>
    </lineage>
</organism>
<dbReference type="InterPro" id="IPR018108">
    <property type="entry name" value="MCP_transmembrane"/>
</dbReference>
<feature type="region of interest" description="Disordered" evidence="10">
    <location>
        <begin position="206"/>
        <end position="266"/>
    </location>
</feature>
<evidence type="ECO:0000256" key="4">
    <source>
        <dbReference type="ARBA" id="ARBA00022692"/>
    </source>
</evidence>
<dbReference type="SUPFAM" id="SSF103506">
    <property type="entry name" value="Mitochondrial carrier"/>
    <property type="match status" value="1"/>
</dbReference>
<dbReference type="GO" id="GO:0048250">
    <property type="term" value="P:iron import into the mitochondrion"/>
    <property type="evidence" value="ECO:0007669"/>
    <property type="project" value="TreeGrafter"/>
</dbReference>
<evidence type="ECO:0000256" key="8">
    <source>
        <dbReference type="ARBA" id="ARBA00023136"/>
    </source>
</evidence>
<evidence type="ECO:0000256" key="10">
    <source>
        <dbReference type="SAM" id="MobiDB-lite"/>
    </source>
</evidence>
<dbReference type="OrthoDB" id="43906at2759"/>
<keyword evidence="13" id="KW-1185">Reference proteome</keyword>
<name>A0A8H6T0F1_9AGAR</name>
<feature type="compositionally biased region" description="Pro residues" evidence="10">
    <location>
        <begin position="23"/>
        <end position="38"/>
    </location>
</feature>
<dbReference type="Gene3D" id="1.50.40.10">
    <property type="entry name" value="Mitochondrial carrier domain"/>
    <property type="match status" value="2"/>
</dbReference>
<comment type="caution">
    <text evidence="12">The sequence shown here is derived from an EMBL/GenBank/DDBJ whole genome shotgun (WGS) entry which is preliminary data.</text>
</comment>
<dbReference type="EMBL" id="JACAZF010000003">
    <property type="protein sequence ID" value="KAF7309665.1"/>
    <property type="molecule type" value="Genomic_DNA"/>
</dbReference>
<dbReference type="Proteomes" id="UP000636479">
    <property type="component" value="Unassembled WGS sequence"/>
</dbReference>
<dbReference type="InterPro" id="IPR002067">
    <property type="entry name" value="MCP"/>
</dbReference>
<keyword evidence="3" id="KW-0813">Transport</keyword>
<feature type="region of interest" description="Disordered" evidence="10">
    <location>
        <begin position="95"/>
        <end position="149"/>
    </location>
</feature>
<reference evidence="12" key="1">
    <citation type="submission" date="2020-05" db="EMBL/GenBank/DDBJ databases">
        <title>Mycena genomes resolve the evolution of fungal bioluminescence.</title>
        <authorList>
            <person name="Tsai I.J."/>
        </authorList>
    </citation>
    <scope>NUCLEOTIDE SEQUENCE</scope>
    <source>
        <strain evidence="12">171206Taipei</strain>
    </source>
</reference>
<evidence type="ECO:0000256" key="6">
    <source>
        <dbReference type="ARBA" id="ARBA00022989"/>
    </source>
</evidence>
<dbReference type="Pfam" id="PF00153">
    <property type="entry name" value="Mito_carr"/>
    <property type="match status" value="3"/>
</dbReference>
<protein>
    <recommendedName>
        <fullName evidence="11">SCA7 domain-containing protein</fullName>
    </recommendedName>
</protein>
<dbReference type="GO" id="GO:0015093">
    <property type="term" value="F:ferrous iron transmembrane transporter activity"/>
    <property type="evidence" value="ECO:0007669"/>
    <property type="project" value="TreeGrafter"/>
</dbReference>
<proteinExistence type="inferred from homology"/>
<feature type="compositionally biased region" description="Basic and acidic residues" evidence="10">
    <location>
        <begin position="206"/>
        <end position="231"/>
    </location>
</feature>
<comment type="similarity">
    <text evidence="2">Belongs to the mitochondrial carrier (TC 2.A.29) family.</text>
</comment>
<keyword evidence="6" id="KW-1133">Transmembrane helix</keyword>
<dbReference type="PROSITE" id="PS50920">
    <property type="entry name" value="SOLCAR"/>
    <property type="match status" value="3"/>
</dbReference>
<evidence type="ECO:0000256" key="5">
    <source>
        <dbReference type="ARBA" id="ARBA00022737"/>
    </source>
</evidence>
<dbReference type="InterPro" id="IPR013243">
    <property type="entry name" value="SCA7_dom"/>
</dbReference>
<feature type="compositionally biased region" description="Basic residues" evidence="10">
    <location>
        <begin position="129"/>
        <end position="144"/>
    </location>
</feature>
<comment type="subcellular location">
    <subcellularLocation>
        <location evidence="1">Mitochondrion membrane</location>
        <topology evidence="1">Multi-pass membrane protein</topology>
    </subcellularLocation>
</comment>
<evidence type="ECO:0000256" key="9">
    <source>
        <dbReference type="PROSITE-ProRule" id="PRU00282"/>
    </source>
</evidence>
<keyword evidence="5" id="KW-0677">Repeat</keyword>
<evidence type="ECO:0000313" key="13">
    <source>
        <dbReference type="Proteomes" id="UP000636479"/>
    </source>
</evidence>
<keyword evidence="8 9" id="KW-0472">Membrane</keyword>
<feature type="repeat" description="Solcar" evidence="9">
    <location>
        <begin position="427"/>
        <end position="512"/>
    </location>
</feature>
<evidence type="ECO:0000256" key="7">
    <source>
        <dbReference type="ARBA" id="ARBA00023128"/>
    </source>
</evidence>
<dbReference type="PRINTS" id="PR00926">
    <property type="entry name" value="MITOCARRIER"/>
</dbReference>
<dbReference type="GeneID" id="59342746"/>
<dbReference type="Pfam" id="PF08313">
    <property type="entry name" value="SCA7"/>
    <property type="match status" value="1"/>
</dbReference>
<dbReference type="PANTHER" id="PTHR45758">
    <property type="entry name" value="MITOFERRIN-1-RELATED"/>
    <property type="match status" value="1"/>
</dbReference>
<dbReference type="FunFam" id="1.50.40.10:FF:000029">
    <property type="entry name" value="Solute carrier family 25 member 28"/>
    <property type="match status" value="1"/>
</dbReference>
<accession>A0A8H6T0F1</accession>
<evidence type="ECO:0000259" key="11">
    <source>
        <dbReference type="PROSITE" id="PS51505"/>
    </source>
</evidence>
<sequence length="615" mass="66658">MPLKLKPAEAPLSPFSWEKLPGASPPPDSVASLPSPPTAWLPARDMKLYGAHPLTSTSDIGLVKCTDCDKPILRSFMAEHAVTCATVRSSPKKSATKSKAFVSADGDDSKKASKKRKASPEPADPSQPPKKKTKPIPKVTKGRLKGPVDLDQQCGVINDKNLPCSRSLTCKSHSMGAKRAVEGRSRKYDDLLIEWQRKHNPNFVEPVKRETKAEKKEKKEKEKLEKKKLADEQAAALGIDPSTVKKQNATSKKSSKKASAATGIRVVGGDEANENLDDLDSEAELDELIHVFPAMLAVANTGVSFPAQRQSRKAMAEEDDYEALPANAGYMVNMFAGALAGISEHAVMYPIDSIKTRMQVFSASPVAIYSGVGNAFTRISSTEGIRALWRGVSSTVLGAGPAHAVHFGTLEAVRELASNMGSSPWLATYLISQLWLAQQPTTAADALMNPFDVIKQRMQVHKSEFRSVLTCARVVFRNEGLAAFYVSYPTTLAISIPFNAIQFTVYEQVKDLMNPRRTYSPSSHIVAGGVAGAVAAAVTTPLDVAKTLLQTRGTAHEADLRNVGGMLDALRVIWARDGFKGYARGLTPRVLTIMPSSALCWMSYEFFKAAIRTDS</sequence>